<evidence type="ECO:0000313" key="3">
    <source>
        <dbReference type="EMBL" id="CAD7284195.1"/>
    </source>
</evidence>
<dbReference type="GO" id="GO:0005829">
    <property type="term" value="C:cytosol"/>
    <property type="evidence" value="ECO:0007669"/>
    <property type="project" value="TreeGrafter"/>
</dbReference>
<evidence type="ECO:0000313" key="4">
    <source>
        <dbReference type="Proteomes" id="UP000678499"/>
    </source>
</evidence>
<dbReference type="AlphaFoldDB" id="A0A7R9BYW8"/>
<accession>A0A7R9BYW8</accession>
<dbReference type="GO" id="GO:0005634">
    <property type="term" value="C:nucleus"/>
    <property type="evidence" value="ECO:0007669"/>
    <property type="project" value="TreeGrafter"/>
</dbReference>
<dbReference type="Proteomes" id="UP000678499">
    <property type="component" value="Unassembled WGS sequence"/>
</dbReference>
<proteinExistence type="inferred from homology"/>
<reference evidence="3" key="1">
    <citation type="submission" date="2020-11" db="EMBL/GenBank/DDBJ databases">
        <authorList>
            <person name="Tran Van P."/>
        </authorList>
    </citation>
    <scope>NUCLEOTIDE SEQUENCE</scope>
</reference>
<protein>
    <recommendedName>
        <fullName evidence="2">Protein LTV1 homolog</fullName>
    </recommendedName>
</protein>
<dbReference type="InterPro" id="IPR007307">
    <property type="entry name" value="Ltv1"/>
</dbReference>
<sequence>LHVFLSFRNAGLQLIDAQFDRIMEAQYEDTEIGALDGDEIDGRMDPNSDFFLKLAEEFKEAQARRGLSPTEERQEICDDDEKDELVEVEESNLIGFDCQSILSLRTNDSKYQPRVIREKRMIKINRKTGIPEGVLGSNLTAENLQRLGDGTGVARISERAADAMSLVSRISALSVRSKAETTEERRMRKGMIKQLRRERRVERKANTEAFKLEKMAQLRSSMNIRVNCVGKPLV</sequence>
<organism evidence="3">
    <name type="scientific">Notodromas monacha</name>
    <dbReference type="NCBI Taxonomy" id="399045"/>
    <lineage>
        <taxon>Eukaryota</taxon>
        <taxon>Metazoa</taxon>
        <taxon>Ecdysozoa</taxon>
        <taxon>Arthropoda</taxon>
        <taxon>Crustacea</taxon>
        <taxon>Oligostraca</taxon>
        <taxon>Ostracoda</taxon>
        <taxon>Podocopa</taxon>
        <taxon>Podocopida</taxon>
        <taxon>Cypridocopina</taxon>
        <taxon>Cypridoidea</taxon>
        <taxon>Cyprididae</taxon>
        <taxon>Notodromas</taxon>
    </lineage>
</organism>
<dbReference type="GO" id="GO:0042274">
    <property type="term" value="P:ribosomal small subunit biogenesis"/>
    <property type="evidence" value="ECO:0007669"/>
    <property type="project" value="InterPro"/>
</dbReference>
<comment type="similarity">
    <text evidence="1">Belongs to the LTV1 family.</text>
</comment>
<dbReference type="EMBL" id="CAJPEX010007280">
    <property type="protein sequence ID" value="CAG0924347.1"/>
    <property type="molecule type" value="Genomic_DNA"/>
</dbReference>
<gene>
    <name evidence="3" type="ORF">NMOB1V02_LOCUS11802</name>
</gene>
<evidence type="ECO:0000256" key="2">
    <source>
        <dbReference type="ARBA" id="ARBA00021561"/>
    </source>
</evidence>
<dbReference type="OrthoDB" id="5852896at2759"/>
<dbReference type="GO" id="GO:0000056">
    <property type="term" value="P:ribosomal small subunit export from nucleus"/>
    <property type="evidence" value="ECO:0007669"/>
    <property type="project" value="TreeGrafter"/>
</dbReference>
<dbReference type="PANTHER" id="PTHR21531">
    <property type="entry name" value="LOW-TEMPERATURE VIABILITY PROTEIN LTV1-RELATED"/>
    <property type="match status" value="1"/>
</dbReference>
<name>A0A7R9BYW8_9CRUS</name>
<evidence type="ECO:0000256" key="1">
    <source>
        <dbReference type="ARBA" id="ARBA00009078"/>
    </source>
</evidence>
<dbReference type="PANTHER" id="PTHR21531:SF0">
    <property type="entry name" value="PROTEIN LTV1 HOMOLOG"/>
    <property type="match status" value="1"/>
</dbReference>
<feature type="non-terminal residue" evidence="3">
    <location>
        <position position="1"/>
    </location>
</feature>
<dbReference type="EMBL" id="OA889317">
    <property type="protein sequence ID" value="CAD7284195.1"/>
    <property type="molecule type" value="Genomic_DNA"/>
</dbReference>
<dbReference type="GO" id="GO:0030688">
    <property type="term" value="C:preribosome, small subunit precursor"/>
    <property type="evidence" value="ECO:0007669"/>
    <property type="project" value="TreeGrafter"/>
</dbReference>
<keyword evidence="4" id="KW-1185">Reference proteome</keyword>